<dbReference type="GeneID" id="9051564"/>
<dbReference type="SUPFAM" id="SSF52047">
    <property type="entry name" value="RNI-like"/>
    <property type="match status" value="1"/>
</dbReference>
<keyword evidence="2" id="KW-1185">Reference proteome</keyword>
<name>C5LJV5_PERM5</name>
<proteinExistence type="predicted"/>
<protein>
    <submittedName>
        <fullName evidence="1">Uncharacterized protein</fullName>
    </submittedName>
</protein>
<dbReference type="InterPro" id="IPR032675">
    <property type="entry name" value="LRR_dom_sf"/>
</dbReference>
<evidence type="ECO:0000313" key="2">
    <source>
        <dbReference type="Proteomes" id="UP000007800"/>
    </source>
</evidence>
<evidence type="ECO:0000313" key="1">
    <source>
        <dbReference type="EMBL" id="EER02988.1"/>
    </source>
</evidence>
<dbReference type="AlphaFoldDB" id="C5LJV5"/>
<dbReference type="Gene3D" id="3.80.10.10">
    <property type="entry name" value="Ribonuclease Inhibitor"/>
    <property type="match status" value="1"/>
</dbReference>
<feature type="non-terminal residue" evidence="1">
    <location>
        <position position="189"/>
    </location>
</feature>
<accession>C5LJV5</accession>
<dbReference type="InParanoid" id="C5LJV5"/>
<gene>
    <name evidence="1" type="ORF">Pmar_PMAR027826</name>
</gene>
<organism evidence="2">
    <name type="scientific">Perkinsus marinus (strain ATCC 50983 / TXsc)</name>
    <dbReference type="NCBI Taxonomy" id="423536"/>
    <lineage>
        <taxon>Eukaryota</taxon>
        <taxon>Sar</taxon>
        <taxon>Alveolata</taxon>
        <taxon>Perkinsozoa</taxon>
        <taxon>Perkinsea</taxon>
        <taxon>Perkinsida</taxon>
        <taxon>Perkinsidae</taxon>
        <taxon>Perkinsus</taxon>
    </lineage>
</organism>
<sequence>MPDLKRLELVGNAPVESLAGLGALEDLKYFVKGAAVNKEYTRPLQEVFPHLRSLSLDSSRFTTPRMLETLGINDVSLWPVQLEALELKSSCISLAQEDFGASLGRLVSSLPRLKSLSFNWAFVFPGKGNIDSAVEALTTMHTVKDLRVDYHSGASRLGEFIKKFPCLEALELTGPLERLVLEPSLNDEE</sequence>
<reference evidence="1 2" key="1">
    <citation type="submission" date="2008-07" db="EMBL/GenBank/DDBJ databases">
        <authorList>
            <person name="El-Sayed N."/>
            <person name="Caler E."/>
            <person name="Inman J."/>
            <person name="Amedeo P."/>
            <person name="Hass B."/>
            <person name="Wortman J."/>
        </authorList>
    </citation>
    <scope>NUCLEOTIDE SEQUENCE [LARGE SCALE GENOMIC DNA]</scope>
    <source>
        <strain evidence="2">ATCC 50983 / TXsc</strain>
    </source>
</reference>
<dbReference type="EMBL" id="GG682570">
    <property type="protein sequence ID" value="EER02988.1"/>
    <property type="molecule type" value="Genomic_DNA"/>
</dbReference>
<dbReference type="RefSeq" id="XP_002771172.1">
    <property type="nucleotide sequence ID" value="XM_002771126.1"/>
</dbReference>
<dbReference type="Proteomes" id="UP000007800">
    <property type="component" value="Unassembled WGS sequence"/>
</dbReference>